<accession>A0A917YIE2</accession>
<proteinExistence type="predicted"/>
<dbReference type="InterPro" id="IPR029063">
    <property type="entry name" value="SAM-dependent_MTases_sf"/>
</dbReference>
<dbReference type="Gene3D" id="3.40.50.150">
    <property type="entry name" value="Vaccinia Virus protein VP39"/>
    <property type="match status" value="1"/>
</dbReference>
<dbReference type="RefSeq" id="WP_146285138.1">
    <property type="nucleotide sequence ID" value="NZ_BMLP01000001.1"/>
</dbReference>
<dbReference type="PANTHER" id="PTHR42912:SF80">
    <property type="entry name" value="METHYLTRANSFERASE DOMAIN-CONTAINING PROTEIN"/>
    <property type="match status" value="1"/>
</dbReference>
<dbReference type="GO" id="GO:0032259">
    <property type="term" value="P:methylation"/>
    <property type="evidence" value="ECO:0007669"/>
    <property type="project" value="UniProtKB-KW"/>
</dbReference>
<keyword evidence="2" id="KW-0489">Methyltransferase</keyword>
<sequence>MELEAVAKSYARWAPVYDRTFGAVTHAGRRRATSFANHVGGTVLEVGVGTGLALPFYAPHMQVTGIDFSEEMLAKAHERVAEQGLRHVRELRQMDARALDFADESFDTVCAMHIMSVVPEPERVLAEMARVCRRGGHVLITNHFAAEGKGALARIERMVAPLSDLLGWHSDFDRARVLGDARLELVEEDGLPPLGLMTYLRLRRRD</sequence>
<dbReference type="SUPFAM" id="SSF53335">
    <property type="entry name" value="S-adenosyl-L-methionine-dependent methyltransferases"/>
    <property type="match status" value="1"/>
</dbReference>
<dbReference type="InterPro" id="IPR013216">
    <property type="entry name" value="Methyltransf_11"/>
</dbReference>
<dbReference type="Proteomes" id="UP000598196">
    <property type="component" value="Unassembled WGS sequence"/>
</dbReference>
<evidence type="ECO:0000259" key="1">
    <source>
        <dbReference type="Pfam" id="PF08241"/>
    </source>
</evidence>
<evidence type="ECO:0000313" key="2">
    <source>
        <dbReference type="EMBL" id="GGO28444.1"/>
    </source>
</evidence>
<dbReference type="CDD" id="cd02440">
    <property type="entry name" value="AdoMet_MTases"/>
    <property type="match status" value="1"/>
</dbReference>
<feature type="domain" description="Methyltransferase type 11" evidence="1">
    <location>
        <begin position="44"/>
        <end position="140"/>
    </location>
</feature>
<keyword evidence="3" id="KW-1185">Reference proteome</keyword>
<comment type="caution">
    <text evidence="2">The sequence shown here is derived from an EMBL/GenBank/DDBJ whole genome shotgun (WGS) entry which is preliminary data.</text>
</comment>
<dbReference type="OrthoDB" id="8153637at2"/>
<dbReference type="AlphaFoldDB" id="A0A917YIE2"/>
<organism evidence="2 3">
    <name type="scientific">Gemmobacter aquaticus</name>
    <dbReference type="NCBI Taxonomy" id="490185"/>
    <lineage>
        <taxon>Bacteria</taxon>
        <taxon>Pseudomonadati</taxon>
        <taxon>Pseudomonadota</taxon>
        <taxon>Alphaproteobacteria</taxon>
        <taxon>Rhodobacterales</taxon>
        <taxon>Paracoccaceae</taxon>
        <taxon>Gemmobacter</taxon>
    </lineage>
</organism>
<dbReference type="GO" id="GO:0008757">
    <property type="term" value="F:S-adenosylmethionine-dependent methyltransferase activity"/>
    <property type="evidence" value="ECO:0007669"/>
    <property type="project" value="InterPro"/>
</dbReference>
<dbReference type="PANTHER" id="PTHR42912">
    <property type="entry name" value="METHYLTRANSFERASE"/>
    <property type="match status" value="1"/>
</dbReference>
<dbReference type="EMBL" id="BMLP01000001">
    <property type="protein sequence ID" value="GGO28444.1"/>
    <property type="molecule type" value="Genomic_DNA"/>
</dbReference>
<gene>
    <name evidence="2" type="primary">PmtA</name>
    <name evidence="2" type="ORF">GCM10010991_11290</name>
</gene>
<keyword evidence="2" id="KW-0808">Transferase</keyword>
<protein>
    <submittedName>
        <fullName evidence="2">SAM-dependent methyltransferase</fullName>
    </submittedName>
</protein>
<dbReference type="InterPro" id="IPR050508">
    <property type="entry name" value="Methyltransf_Superfamily"/>
</dbReference>
<dbReference type="Pfam" id="PF08241">
    <property type="entry name" value="Methyltransf_11"/>
    <property type="match status" value="1"/>
</dbReference>
<evidence type="ECO:0000313" key="3">
    <source>
        <dbReference type="Proteomes" id="UP000598196"/>
    </source>
</evidence>
<reference evidence="2 3" key="1">
    <citation type="journal article" date="2014" name="Int. J. Syst. Evol. Microbiol.">
        <title>Complete genome sequence of Corynebacterium casei LMG S-19264T (=DSM 44701T), isolated from a smear-ripened cheese.</title>
        <authorList>
            <consortium name="US DOE Joint Genome Institute (JGI-PGF)"/>
            <person name="Walter F."/>
            <person name="Albersmeier A."/>
            <person name="Kalinowski J."/>
            <person name="Ruckert C."/>
        </authorList>
    </citation>
    <scope>NUCLEOTIDE SEQUENCE [LARGE SCALE GENOMIC DNA]</scope>
    <source>
        <strain evidence="2 3">CGMCC 1.7029</strain>
    </source>
</reference>
<name>A0A917YIE2_9RHOB</name>